<organism evidence="2 3">
    <name type="scientific">Neisseria lactamica ATCC 23970</name>
    <dbReference type="NCBI Taxonomy" id="546265"/>
    <lineage>
        <taxon>Bacteria</taxon>
        <taxon>Pseudomonadati</taxon>
        <taxon>Pseudomonadota</taxon>
        <taxon>Betaproteobacteria</taxon>
        <taxon>Neisseriales</taxon>
        <taxon>Neisseriaceae</taxon>
        <taxon>Neisseria</taxon>
    </lineage>
</organism>
<proteinExistence type="predicted"/>
<feature type="region of interest" description="Disordered" evidence="1">
    <location>
        <begin position="57"/>
        <end position="80"/>
    </location>
</feature>
<dbReference type="EMBL" id="ACEQ02000045">
    <property type="protein sequence ID" value="EEZ74454.1"/>
    <property type="molecule type" value="Genomic_DNA"/>
</dbReference>
<evidence type="ECO:0000313" key="2">
    <source>
        <dbReference type="EMBL" id="EEZ74454.1"/>
    </source>
</evidence>
<protein>
    <submittedName>
        <fullName evidence="2">Uncharacterized protein</fullName>
    </submittedName>
</protein>
<evidence type="ECO:0000313" key="3">
    <source>
        <dbReference type="Proteomes" id="UP000003843"/>
    </source>
</evidence>
<dbReference type="Proteomes" id="UP000003843">
    <property type="component" value="Unassembled WGS sequence"/>
</dbReference>
<comment type="caution">
    <text evidence="2">The sequence shown here is derived from an EMBL/GenBank/DDBJ whole genome shotgun (WGS) entry which is preliminary data.</text>
</comment>
<accession>D0WD82</accession>
<reference evidence="2 3" key="1">
    <citation type="submission" date="2009-10" db="EMBL/GenBank/DDBJ databases">
        <authorList>
            <person name="Weinstock G."/>
            <person name="Sodergren E."/>
            <person name="Clifton S."/>
            <person name="Fulton L."/>
            <person name="Fulton B."/>
            <person name="Courtney L."/>
            <person name="Fronick C."/>
            <person name="Harrison M."/>
            <person name="Strong C."/>
            <person name="Farmer C."/>
            <person name="Delahaunty K."/>
            <person name="Markovic C."/>
            <person name="Hall O."/>
            <person name="Minx P."/>
            <person name="Tomlinson C."/>
            <person name="Mitreva M."/>
            <person name="Nelson J."/>
            <person name="Hou S."/>
            <person name="Wollam A."/>
            <person name="Pepin K.H."/>
            <person name="Johnson M."/>
            <person name="Bhonagiri V."/>
            <person name="Nash W.E."/>
            <person name="Warren W."/>
            <person name="Chinwalla A."/>
            <person name="Mardis E.R."/>
            <person name="Wilson R.K."/>
        </authorList>
    </citation>
    <scope>NUCLEOTIDE SEQUENCE [LARGE SCALE GENOMIC DNA]</scope>
    <source>
        <strain evidence="2 3">ATCC 23970</strain>
    </source>
</reference>
<gene>
    <name evidence="2" type="ORF">NEILACOT_05518</name>
</gene>
<sequence length="80" mass="8771">MYRVWGDVSTHRVAPDARLCAPGRSAAVNFRVFSASGGTGGTLSINRNTVYNGRLFDHTPERNNVSTHRTTHKASPYVLP</sequence>
<evidence type="ECO:0000256" key="1">
    <source>
        <dbReference type="SAM" id="MobiDB-lite"/>
    </source>
</evidence>
<dbReference type="AlphaFoldDB" id="D0WD82"/>
<name>D0WD82_NEILA</name>